<gene>
    <name evidence="1" type="ORF">H0H81_004014</name>
</gene>
<sequence>MRNKTWLNVPPSGKNLAHASKGVLKIFRLVLKTIAPYANIEGDDMHYVSIWSCHTRKDKYRSDVFLRLATMKLEDGQSAAKRKASSAR</sequence>
<reference evidence="1" key="1">
    <citation type="submission" date="2021-02" db="EMBL/GenBank/DDBJ databases">
        <authorList>
            <person name="Nieuwenhuis M."/>
            <person name="Van De Peppel L.J.J."/>
        </authorList>
    </citation>
    <scope>NUCLEOTIDE SEQUENCE</scope>
    <source>
        <strain evidence="1">D49</strain>
    </source>
</reference>
<reference evidence="1" key="2">
    <citation type="submission" date="2021-10" db="EMBL/GenBank/DDBJ databases">
        <title>Phylogenomics reveals ancestral predisposition of the termite-cultivated fungus Termitomyces towards a domesticated lifestyle.</title>
        <authorList>
            <person name="Auxier B."/>
            <person name="Grum-Grzhimaylo A."/>
            <person name="Cardenas M.E."/>
            <person name="Lodge J.D."/>
            <person name="Laessoe T."/>
            <person name="Pedersen O."/>
            <person name="Smith M.E."/>
            <person name="Kuyper T.W."/>
            <person name="Franco-Molano E.A."/>
            <person name="Baroni T.J."/>
            <person name="Aanen D.K."/>
        </authorList>
    </citation>
    <scope>NUCLEOTIDE SEQUENCE</scope>
    <source>
        <strain evidence="1">D49</strain>
    </source>
</reference>
<evidence type="ECO:0000313" key="1">
    <source>
        <dbReference type="EMBL" id="KAG5652701.1"/>
    </source>
</evidence>
<organism evidence="1 2">
    <name type="scientific">Sphagnurus paluster</name>
    <dbReference type="NCBI Taxonomy" id="117069"/>
    <lineage>
        <taxon>Eukaryota</taxon>
        <taxon>Fungi</taxon>
        <taxon>Dikarya</taxon>
        <taxon>Basidiomycota</taxon>
        <taxon>Agaricomycotina</taxon>
        <taxon>Agaricomycetes</taxon>
        <taxon>Agaricomycetidae</taxon>
        <taxon>Agaricales</taxon>
        <taxon>Tricholomatineae</taxon>
        <taxon>Lyophyllaceae</taxon>
        <taxon>Sphagnurus</taxon>
    </lineage>
</organism>
<dbReference type="EMBL" id="JABCKI010000104">
    <property type="protein sequence ID" value="KAG5652701.1"/>
    <property type="molecule type" value="Genomic_DNA"/>
</dbReference>
<comment type="caution">
    <text evidence="1">The sequence shown here is derived from an EMBL/GenBank/DDBJ whole genome shotgun (WGS) entry which is preliminary data.</text>
</comment>
<dbReference type="Proteomes" id="UP000717328">
    <property type="component" value="Unassembled WGS sequence"/>
</dbReference>
<keyword evidence="2" id="KW-1185">Reference proteome</keyword>
<proteinExistence type="predicted"/>
<evidence type="ECO:0000313" key="2">
    <source>
        <dbReference type="Proteomes" id="UP000717328"/>
    </source>
</evidence>
<name>A0A9P7GMD9_9AGAR</name>
<dbReference type="AlphaFoldDB" id="A0A9P7GMD9"/>
<accession>A0A9P7GMD9</accession>
<protein>
    <submittedName>
        <fullName evidence="1">Uncharacterized protein</fullName>
    </submittedName>
</protein>